<dbReference type="EMBL" id="BMXF01000002">
    <property type="protein sequence ID" value="GHB67045.1"/>
    <property type="molecule type" value="Genomic_DNA"/>
</dbReference>
<keyword evidence="7" id="KW-0406">Ion transport</keyword>
<evidence type="ECO:0000256" key="12">
    <source>
        <dbReference type="SAM" id="SignalP"/>
    </source>
</evidence>
<evidence type="ECO:0000256" key="10">
    <source>
        <dbReference type="ARBA" id="ARBA00023237"/>
    </source>
</evidence>
<evidence type="ECO:0000256" key="9">
    <source>
        <dbReference type="ARBA" id="ARBA00023136"/>
    </source>
</evidence>
<evidence type="ECO:0000313" key="14">
    <source>
        <dbReference type="EMBL" id="GHB67045.1"/>
    </source>
</evidence>
<dbReference type="AlphaFoldDB" id="A0A8J3G9U9"/>
<keyword evidence="3 11" id="KW-1134">Transmembrane beta strand</keyword>
<evidence type="ECO:0000256" key="11">
    <source>
        <dbReference type="PROSITE-ProRule" id="PRU01360"/>
    </source>
</evidence>
<feature type="domain" description="TonB-dependent receptor plug" evidence="13">
    <location>
        <begin position="146"/>
        <end position="263"/>
    </location>
</feature>
<comment type="similarity">
    <text evidence="11">Belongs to the TonB-dependent receptor family.</text>
</comment>
<dbReference type="PROSITE" id="PS52016">
    <property type="entry name" value="TONB_DEPENDENT_REC_3"/>
    <property type="match status" value="1"/>
</dbReference>
<accession>A0A8J3G9U9</accession>
<reference evidence="14 15" key="1">
    <citation type="journal article" date="2014" name="Int. J. Syst. Evol. Microbiol.">
        <title>Complete genome sequence of Corynebacterium casei LMG S-19264T (=DSM 44701T), isolated from a smear-ripened cheese.</title>
        <authorList>
            <consortium name="US DOE Joint Genome Institute (JGI-PGF)"/>
            <person name="Walter F."/>
            <person name="Albersmeier A."/>
            <person name="Kalinowski J."/>
            <person name="Ruckert C."/>
        </authorList>
    </citation>
    <scope>NUCLEOTIDE SEQUENCE [LARGE SCALE GENOMIC DNA]</scope>
    <source>
        <strain evidence="14 15">KCTC 12866</strain>
    </source>
</reference>
<gene>
    <name evidence="14" type="ORF">GCM10007390_20430</name>
</gene>
<keyword evidence="10 11" id="KW-0998">Cell outer membrane</keyword>
<name>A0A8J3G9U9_9BACT</name>
<evidence type="ECO:0000256" key="5">
    <source>
        <dbReference type="ARBA" id="ARBA00022692"/>
    </source>
</evidence>
<feature type="chain" id="PRO_5035292768" evidence="12">
    <location>
        <begin position="25"/>
        <end position="1105"/>
    </location>
</feature>
<evidence type="ECO:0000256" key="4">
    <source>
        <dbReference type="ARBA" id="ARBA00022496"/>
    </source>
</evidence>
<evidence type="ECO:0000313" key="15">
    <source>
        <dbReference type="Proteomes" id="UP000598271"/>
    </source>
</evidence>
<dbReference type="InterPro" id="IPR039426">
    <property type="entry name" value="TonB-dep_rcpt-like"/>
</dbReference>
<comment type="subcellular location">
    <subcellularLocation>
        <location evidence="1 11">Cell outer membrane</location>
        <topology evidence="1 11">Multi-pass membrane protein</topology>
    </subcellularLocation>
</comment>
<dbReference type="SUPFAM" id="SSF49464">
    <property type="entry name" value="Carboxypeptidase regulatory domain-like"/>
    <property type="match status" value="1"/>
</dbReference>
<dbReference type="Proteomes" id="UP000598271">
    <property type="component" value="Unassembled WGS sequence"/>
</dbReference>
<dbReference type="InterPro" id="IPR008969">
    <property type="entry name" value="CarboxyPept-like_regulatory"/>
</dbReference>
<evidence type="ECO:0000256" key="8">
    <source>
        <dbReference type="ARBA" id="ARBA00023077"/>
    </source>
</evidence>
<keyword evidence="6" id="KW-0408">Iron</keyword>
<feature type="signal peptide" evidence="12">
    <location>
        <begin position="1"/>
        <end position="24"/>
    </location>
</feature>
<evidence type="ECO:0000256" key="2">
    <source>
        <dbReference type="ARBA" id="ARBA00022448"/>
    </source>
</evidence>
<dbReference type="NCBIfam" id="TIGR04056">
    <property type="entry name" value="OMP_RagA_SusC"/>
    <property type="match status" value="1"/>
</dbReference>
<dbReference type="PANTHER" id="PTHR32552">
    <property type="entry name" value="FERRICHROME IRON RECEPTOR-RELATED"/>
    <property type="match status" value="1"/>
</dbReference>
<keyword evidence="2 11" id="KW-0813">Transport</keyword>
<dbReference type="InterPro" id="IPR023996">
    <property type="entry name" value="TonB-dep_OMP_SusC/RagA"/>
</dbReference>
<keyword evidence="9 11" id="KW-0472">Membrane</keyword>
<evidence type="ECO:0000256" key="3">
    <source>
        <dbReference type="ARBA" id="ARBA00022452"/>
    </source>
</evidence>
<evidence type="ECO:0000256" key="7">
    <source>
        <dbReference type="ARBA" id="ARBA00023065"/>
    </source>
</evidence>
<dbReference type="Gene3D" id="2.170.130.10">
    <property type="entry name" value="TonB-dependent receptor, plug domain"/>
    <property type="match status" value="1"/>
</dbReference>
<keyword evidence="5 11" id="KW-0812">Transmembrane</keyword>
<dbReference type="Gene3D" id="2.40.170.20">
    <property type="entry name" value="TonB-dependent receptor, beta-barrel domain"/>
    <property type="match status" value="1"/>
</dbReference>
<organism evidence="14 15">
    <name type="scientific">Persicitalea jodogahamensis</name>
    <dbReference type="NCBI Taxonomy" id="402147"/>
    <lineage>
        <taxon>Bacteria</taxon>
        <taxon>Pseudomonadati</taxon>
        <taxon>Bacteroidota</taxon>
        <taxon>Cytophagia</taxon>
        <taxon>Cytophagales</taxon>
        <taxon>Spirosomataceae</taxon>
        <taxon>Persicitalea</taxon>
    </lineage>
</organism>
<keyword evidence="12" id="KW-0732">Signal</keyword>
<comment type="caution">
    <text evidence="14">The sequence shown here is derived from an EMBL/GenBank/DDBJ whole genome shotgun (WGS) entry which is preliminary data.</text>
</comment>
<dbReference type="PANTHER" id="PTHR32552:SF81">
    <property type="entry name" value="TONB-DEPENDENT OUTER MEMBRANE RECEPTOR"/>
    <property type="match status" value="1"/>
</dbReference>
<dbReference type="InterPro" id="IPR012910">
    <property type="entry name" value="Plug_dom"/>
</dbReference>
<protein>
    <submittedName>
        <fullName evidence="14">SusC/RagA family TonB-linked outer membrane protein</fullName>
    </submittedName>
</protein>
<dbReference type="GO" id="GO:0006826">
    <property type="term" value="P:iron ion transport"/>
    <property type="evidence" value="ECO:0007669"/>
    <property type="project" value="UniProtKB-KW"/>
</dbReference>
<proteinExistence type="inferred from homology"/>
<evidence type="ECO:0000259" key="13">
    <source>
        <dbReference type="Pfam" id="PF07715"/>
    </source>
</evidence>
<dbReference type="Pfam" id="PF13715">
    <property type="entry name" value="CarbopepD_reg_2"/>
    <property type="match status" value="1"/>
</dbReference>
<dbReference type="GO" id="GO:0009279">
    <property type="term" value="C:cell outer membrane"/>
    <property type="evidence" value="ECO:0007669"/>
    <property type="project" value="UniProtKB-SubCell"/>
</dbReference>
<dbReference type="InterPro" id="IPR036942">
    <property type="entry name" value="Beta-barrel_TonB_sf"/>
</dbReference>
<evidence type="ECO:0000256" key="6">
    <source>
        <dbReference type="ARBA" id="ARBA00023004"/>
    </source>
</evidence>
<dbReference type="RefSeq" id="WP_229580705.1">
    <property type="nucleotide sequence ID" value="NZ_BMXF01000002.1"/>
</dbReference>
<dbReference type="InterPro" id="IPR037066">
    <property type="entry name" value="Plug_dom_sf"/>
</dbReference>
<dbReference type="InterPro" id="IPR023997">
    <property type="entry name" value="TonB-dep_OMP_SusC/RagA_CS"/>
</dbReference>
<sequence>MNKSTRIILSVVAGLMCVPDTGQAQTLAMVGSKEKSNFEHSLRRPNAEVVLSGQITDKADGQGIPGANILLKGTNIGTSTDNDGKFSLRVPTASGTLVVSFIGYVTQEIEIGTRTSFDIALAANTTMLNEVVVTALGIKESADKLGSTSSKVDGEAIARSGETSLMNGLAGRASGVQISRTAGDPGAASFIQIRGQNTLTGNSQPLIVLDGVPISNTTEGGTNGGVVPQSRLNDINPNDIASMQILKGASAAALWGSRAANGVIIITTKKGAEGGKMNISFSSSYSVDKINSFHPVQGVFGQGSKGVYNPNGTTAWGDKIADRAGGEDEVDKTGQFFKARDGSEYYPIVKKNSREVYNDPNYDLVFRTGHFFDNALSLSGGDEKSTYFFSLGDLRQKGVQRGNSEYNRTTVRLNAERKLNERVRMSGGLSYTKSFSDRIQRGNNLSGGMVGLLRNPADFDISDYIGDYYSSPNASPILDRQRGYRSYLGARANPPNNNALWALYQAKNTTDVDRFINNFELNVKAASWLDITARAGIDNYTDQQVNYFPVNDIAGAGNGSYREAITKETQLNADLFARATHDFGQNFGATVIVGANFNDRKYYNMGTSITNFLVADAPPNFSNATTANKTPINFRSEVRTTRAYATASFSAYNALFLNLSGAAESASTFGALSDKTFYYPSADVAWQFSQLPLFQSTNGLSFGKLRASFGVVGVQPLPYRSNTVFEPTRYSASPWGDALVGAVYGDGAYSQGVSLGDQYLRPERKTEYEIGTDLRFLGNKLRTSLTYYQNTIKDVLVPVTLAPSTGFANKYTNAAKLENKGFEMELTYDILRKGDLLWSLRGNFTRNRSKVLDLAGTQALFLDGGIENFLDPRAVVGQPVGVFYSSRFARNEDGSKVFDANGFPIADPVTGVIGDPNPDWIGGFGTSLSYKKLSLDVLFETSQGGDFYNGTKSVMYNFGTHADTGNEVTLNQDLKNYAGQTIPAGSTVRGNINDFGAGPVLLDESWYTTLGSGFGSLKEQFVEDGSWTRLRQVALSYRIDSEWFKNKTKLQFLDLSITGRNLLLWTNVVGIDPDTNLSGGPTGRNMDYFNTPNTRSFLFTVKINY</sequence>
<dbReference type="NCBIfam" id="TIGR04057">
    <property type="entry name" value="SusC_RagA_signa"/>
    <property type="match status" value="1"/>
</dbReference>
<dbReference type="Gene3D" id="2.60.40.1120">
    <property type="entry name" value="Carboxypeptidase-like, regulatory domain"/>
    <property type="match status" value="1"/>
</dbReference>
<dbReference type="Pfam" id="PF07715">
    <property type="entry name" value="Plug"/>
    <property type="match status" value="1"/>
</dbReference>
<keyword evidence="15" id="KW-1185">Reference proteome</keyword>
<keyword evidence="8" id="KW-0798">TonB box</keyword>
<evidence type="ECO:0000256" key="1">
    <source>
        <dbReference type="ARBA" id="ARBA00004571"/>
    </source>
</evidence>
<keyword evidence="4" id="KW-0410">Iron transport</keyword>
<dbReference type="SUPFAM" id="SSF56935">
    <property type="entry name" value="Porins"/>
    <property type="match status" value="1"/>
</dbReference>